<keyword evidence="4" id="KW-0804">Transcription</keyword>
<dbReference type="InterPro" id="IPR051054">
    <property type="entry name" value="SorC_transcr_regulators"/>
</dbReference>
<evidence type="ECO:0000313" key="7">
    <source>
        <dbReference type="Proteomes" id="UP000216004"/>
    </source>
</evidence>
<keyword evidence="7" id="KW-1185">Reference proteome</keyword>
<dbReference type="GO" id="GO:0030246">
    <property type="term" value="F:carbohydrate binding"/>
    <property type="evidence" value="ECO:0007669"/>
    <property type="project" value="InterPro"/>
</dbReference>
<dbReference type="EMBL" id="MWWS01000005">
    <property type="protein sequence ID" value="OZG49286.1"/>
    <property type="molecule type" value="Genomic_DNA"/>
</dbReference>
<keyword evidence="2" id="KW-0805">Transcription regulation</keyword>
<dbReference type="PANTHER" id="PTHR34294">
    <property type="entry name" value="TRANSCRIPTIONAL REGULATOR-RELATED"/>
    <property type="match status" value="1"/>
</dbReference>
<dbReference type="PANTHER" id="PTHR34294:SF1">
    <property type="entry name" value="TRANSCRIPTIONAL REGULATOR LSRR"/>
    <property type="match status" value="1"/>
</dbReference>
<dbReference type="RefSeq" id="WP_094723098.1">
    <property type="nucleotide sequence ID" value="NZ_MWWS01000005.1"/>
</dbReference>
<reference evidence="6 7" key="1">
    <citation type="journal article" date="2017" name="BMC Genomics">
        <title>Comparative genomic and phylogenomic analyses of the Bifidobacteriaceae family.</title>
        <authorList>
            <person name="Lugli G.A."/>
            <person name="Milani C."/>
            <person name="Turroni F."/>
            <person name="Duranti S."/>
            <person name="Mancabelli L."/>
            <person name="Mangifesta M."/>
            <person name="Ferrario C."/>
            <person name="Modesto M."/>
            <person name="Mattarelli P."/>
            <person name="Jiri K."/>
            <person name="van Sinderen D."/>
            <person name="Ventura M."/>
        </authorList>
    </citation>
    <scope>NUCLEOTIDE SEQUENCE [LARGE SCALE GENOMIC DNA]</scope>
    <source>
        <strain evidence="6 7">DSM 22924</strain>
    </source>
</reference>
<evidence type="ECO:0000256" key="4">
    <source>
        <dbReference type="ARBA" id="ARBA00023163"/>
    </source>
</evidence>
<comment type="caution">
    <text evidence="6">The sequence shown here is derived from an EMBL/GenBank/DDBJ whole genome shotgun (WGS) entry which is preliminary data.</text>
</comment>
<evidence type="ECO:0000313" key="6">
    <source>
        <dbReference type="EMBL" id="OZG49286.1"/>
    </source>
</evidence>
<protein>
    <submittedName>
        <fullName evidence="6">Sugar-binding protein</fullName>
    </submittedName>
</protein>
<dbReference type="InterPro" id="IPR036390">
    <property type="entry name" value="WH_DNA-bd_sf"/>
</dbReference>
<dbReference type="CDD" id="cd00093">
    <property type="entry name" value="HTH_XRE"/>
    <property type="match status" value="1"/>
</dbReference>
<evidence type="ECO:0000256" key="1">
    <source>
        <dbReference type="ARBA" id="ARBA00010466"/>
    </source>
</evidence>
<gene>
    <name evidence="6" type="ORF">BOCO_1095</name>
</gene>
<keyword evidence="3" id="KW-0238">DNA-binding</keyword>
<evidence type="ECO:0000256" key="2">
    <source>
        <dbReference type="ARBA" id="ARBA00023015"/>
    </source>
</evidence>
<accession>A0A261ERI4</accession>
<dbReference type="InterPro" id="IPR036388">
    <property type="entry name" value="WH-like_DNA-bd_sf"/>
</dbReference>
<name>A0A261ERI4_9BIFI</name>
<dbReference type="Proteomes" id="UP000216004">
    <property type="component" value="Unassembled WGS sequence"/>
</dbReference>
<feature type="domain" description="Sugar-binding" evidence="5">
    <location>
        <begin position="68"/>
        <end position="321"/>
    </location>
</feature>
<dbReference type="InterPro" id="IPR001387">
    <property type="entry name" value="Cro/C1-type_HTH"/>
</dbReference>
<dbReference type="Gene3D" id="1.10.10.10">
    <property type="entry name" value="Winged helix-like DNA-binding domain superfamily/Winged helix DNA-binding domain"/>
    <property type="match status" value="1"/>
</dbReference>
<comment type="similarity">
    <text evidence="1">Belongs to the SorC transcriptional regulatory family.</text>
</comment>
<dbReference type="SUPFAM" id="SSF100950">
    <property type="entry name" value="NagB/RpiA/CoA transferase-like"/>
    <property type="match status" value="1"/>
</dbReference>
<dbReference type="GO" id="GO:0003677">
    <property type="term" value="F:DNA binding"/>
    <property type="evidence" value="ECO:0007669"/>
    <property type="project" value="UniProtKB-KW"/>
</dbReference>
<organism evidence="6 7">
    <name type="scientific">Bombiscardovia coagulans</name>
    <dbReference type="NCBI Taxonomy" id="686666"/>
    <lineage>
        <taxon>Bacteria</taxon>
        <taxon>Bacillati</taxon>
        <taxon>Actinomycetota</taxon>
        <taxon>Actinomycetes</taxon>
        <taxon>Bifidobacteriales</taxon>
        <taxon>Bifidobacteriaceae</taxon>
        <taxon>Bombiscardovia</taxon>
    </lineage>
</organism>
<sequence>MLNNDVTLTSTDSRQRIRELLTVAQLYYRQNKTQLQIAQEIGYSRATVSRMLQEAQERGIVRISINDPLERLQHLESQLITIFGLTYARVSEPPEGRSAIDVVPRSAATLLIEHTSPDALITVSNGRAVAATVREVPIQDWKRTNVTQMIGSLSPSNPMTDSPEICMMLAQRLGGTYTTLPVPMILSSASMARAMLKEEQIATTLTLGGRADVAIVGVGSVFGGRSGHIFTSYEDARFISEIKKRGAVGHICGHHIDIEGHHLHTSLCERTVSIEFERLRRIPLVIGVAWGHAKAAAILACLKGKLLSALATDRSTAEEIISLNETRYIPKTAQVPA</sequence>
<dbReference type="OrthoDB" id="186585at2"/>
<proteinExistence type="inferred from homology"/>
<dbReference type="Gene3D" id="3.40.50.1360">
    <property type="match status" value="1"/>
</dbReference>
<dbReference type="SUPFAM" id="SSF46785">
    <property type="entry name" value="Winged helix' DNA-binding domain"/>
    <property type="match status" value="1"/>
</dbReference>
<evidence type="ECO:0000259" key="5">
    <source>
        <dbReference type="Pfam" id="PF04198"/>
    </source>
</evidence>
<dbReference type="Pfam" id="PF04198">
    <property type="entry name" value="Sugar-bind"/>
    <property type="match status" value="1"/>
</dbReference>
<dbReference type="AlphaFoldDB" id="A0A261ERI4"/>
<dbReference type="InterPro" id="IPR007324">
    <property type="entry name" value="Sugar-bd_dom_put"/>
</dbReference>
<evidence type="ECO:0000256" key="3">
    <source>
        <dbReference type="ARBA" id="ARBA00023125"/>
    </source>
</evidence>
<dbReference type="InterPro" id="IPR037171">
    <property type="entry name" value="NagB/RpiA_transferase-like"/>
</dbReference>